<evidence type="ECO:0000313" key="3">
    <source>
        <dbReference type="Proteomes" id="UP000036959"/>
    </source>
</evidence>
<dbReference type="PATRIC" id="fig|242163.4.peg.5741"/>
<keyword evidence="1" id="KW-0812">Transmembrane</keyword>
<dbReference type="RefSeq" id="WP_050453539.1">
    <property type="nucleotide sequence ID" value="NZ_LFJJ01000055.1"/>
</dbReference>
<protein>
    <submittedName>
        <fullName evidence="2">Uncharacterized protein</fullName>
    </submittedName>
</protein>
<reference evidence="3" key="1">
    <citation type="submission" date="2015-06" db="EMBL/GenBank/DDBJ databases">
        <title>Comparative genomics of Burkholderia leaf nodule symbionts.</title>
        <authorList>
            <person name="Carlier A."/>
            <person name="Eberl L."/>
            <person name="Pinto-Carbo M."/>
        </authorList>
    </citation>
    <scope>NUCLEOTIDE SEQUENCE [LARGE SCALE GENOMIC DNA]</scope>
    <source>
        <strain evidence="3">UZHbot4</strain>
    </source>
</reference>
<organism evidence="2 3">
    <name type="scientific">Candidatus Burkholderia verschuerenii</name>
    <dbReference type="NCBI Taxonomy" id="242163"/>
    <lineage>
        <taxon>Bacteria</taxon>
        <taxon>Pseudomonadati</taxon>
        <taxon>Pseudomonadota</taxon>
        <taxon>Betaproteobacteria</taxon>
        <taxon>Burkholderiales</taxon>
        <taxon>Burkholderiaceae</taxon>
        <taxon>Burkholderia</taxon>
    </lineage>
</organism>
<name>A0A0L0ME79_9BURK</name>
<dbReference type="EMBL" id="LFJJ01000055">
    <property type="protein sequence ID" value="KND60591.1"/>
    <property type="molecule type" value="Genomic_DNA"/>
</dbReference>
<dbReference type="AlphaFoldDB" id="A0A0L0ME79"/>
<evidence type="ECO:0000256" key="1">
    <source>
        <dbReference type="SAM" id="Phobius"/>
    </source>
</evidence>
<accession>A0A0L0ME79</accession>
<gene>
    <name evidence="2" type="ORF">BVER_05676</name>
</gene>
<feature type="transmembrane region" description="Helical" evidence="1">
    <location>
        <begin position="89"/>
        <end position="108"/>
    </location>
</feature>
<evidence type="ECO:0000313" key="2">
    <source>
        <dbReference type="EMBL" id="KND60591.1"/>
    </source>
</evidence>
<comment type="caution">
    <text evidence="2">The sequence shown here is derived from an EMBL/GenBank/DDBJ whole genome shotgun (WGS) entry which is preliminary data.</text>
</comment>
<feature type="transmembrane region" description="Helical" evidence="1">
    <location>
        <begin position="62"/>
        <end position="82"/>
    </location>
</feature>
<keyword evidence="1" id="KW-0472">Membrane</keyword>
<sequence>MGKIIPIRRGGPSPDEIEAGDHRKTAADRAWQVLKATGLGMLGVLRYTAFVVLLFLRRPIRFVLNLCGSGGLLGFFMIAFGFSGPNRSSLLWLSGGTAAIGMFGAWFYDSLVLWLSPRPIILA</sequence>
<keyword evidence="3" id="KW-1185">Reference proteome</keyword>
<proteinExistence type="predicted"/>
<dbReference type="Proteomes" id="UP000036959">
    <property type="component" value="Unassembled WGS sequence"/>
</dbReference>
<keyword evidence="1" id="KW-1133">Transmembrane helix</keyword>
<feature type="transmembrane region" description="Helical" evidence="1">
    <location>
        <begin position="33"/>
        <end position="56"/>
    </location>
</feature>